<evidence type="ECO:0008006" key="4">
    <source>
        <dbReference type="Google" id="ProtNLM"/>
    </source>
</evidence>
<evidence type="ECO:0000256" key="1">
    <source>
        <dbReference type="SAM" id="SignalP"/>
    </source>
</evidence>
<keyword evidence="1" id="KW-0732">Signal</keyword>
<dbReference type="EMBL" id="CP013099">
    <property type="protein sequence ID" value="ALP54060.1"/>
    <property type="molecule type" value="Genomic_DNA"/>
</dbReference>
<keyword evidence="3" id="KW-1185">Reference proteome</keyword>
<reference evidence="2" key="1">
    <citation type="submission" date="2015-10" db="EMBL/GenBank/DDBJ databases">
        <title>Description of Candidatus Tenderia electrophaga gen. nov, sp. nov., an Uncultivated Electroautotroph from a Biocathode Enrichment.</title>
        <authorList>
            <person name="Eddie B.J."/>
            <person name="Malanoski A.P."/>
            <person name="Wang Z."/>
            <person name="Hall R.J."/>
            <person name="Oh S.D."/>
            <person name="Heiner C."/>
            <person name="Lin B."/>
            <person name="Strycharz-Glaven S.M."/>
        </authorList>
    </citation>
    <scope>NUCLEOTIDE SEQUENCE [LARGE SCALE GENOMIC DNA]</scope>
    <source>
        <strain evidence="2">NRL1</strain>
    </source>
</reference>
<feature type="signal peptide" evidence="1">
    <location>
        <begin position="1"/>
        <end position="16"/>
    </location>
</feature>
<evidence type="ECO:0000313" key="3">
    <source>
        <dbReference type="Proteomes" id="UP000055136"/>
    </source>
</evidence>
<dbReference type="Proteomes" id="UP000055136">
    <property type="component" value="Chromosome"/>
</dbReference>
<feature type="chain" id="PRO_5006605006" description="C-type lysozyme inhibitor domain-containing protein" evidence="1">
    <location>
        <begin position="17"/>
        <end position="133"/>
    </location>
</feature>
<proteinExistence type="predicted"/>
<sequence length="133" mass="13587">MAGVLALACAAEGAFAACNTPATQVTDAALTTLLSGNTVCAARGGDRWQEEHQAGGALWDYKLGDADPVDPRTQVGTWSVTEAGTASVVTYDYGTGSQSYEIWDDGGSYSFCQAGVVNVDNATVVSGINVGCP</sequence>
<gene>
    <name evidence="2" type="ORF">Tel_13475</name>
</gene>
<accession>A0A0S2TFY0</accession>
<dbReference type="KEGG" id="tee:Tel_13475"/>
<protein>
    <recommendedName>
        <fullName evidence="4">C-type lysozyme inhibitor domain-containing protein</fullName>
    </recommendedName>
</protein>
<organism evidence="2 3">
    <name type="scientific">Candidatus Tenderia electrophaga</name>
    <dbReference type="NCBI Taxonomy" id="1748243"/>
    <lineage>
        <taxon>Bacteria</taxon>
        <taxon>Pseudomonadati</taxon>
        <taxon>Pseudomonadota</taxon>
        <taxon>Gammaproteobacteria</taxon>
        <taxon>Candidatus Tenderiales</taxon>
        <taxon>Candidatus Tenderiaceae</taxon>
        <taxon>Candidatus Tenderia</taxon>
    </lineage>
</organism>
<evidence type="ECO:0000313" key="2">
    <source>
        <dbReference type="EMBL" id="ALP54060.1"/>
    </source>
</evidence>
<dbReference type="AlphaFoldDB" id="A0A0S2TFY0"/>
<name>A0A0S2TFY0_9GAMM</name>